<sequence length="452" mass="48303">MSATLATAPKNNPVPVSAATENPAPSGLEITTPVRDEQNSPGWFLARAEAAWAEFQKLPMPGIKDENWRYSSSKKIELADHTPAAAPTTANTSAALAATQGLKERAARFVFVNDVLVESDTANLPAGVVCVTFADALRDHGDVLKQHFMQREMTLGSAKFAALHLAHVKAGVVIIVPKNVAVEKPVEVFHWVVGDHAAIFPHTLVVTGDNAEISVVDHYRSLEGEGGLSIAIADLIGGRGSKITYAACQELADDAQALHLSSIVAERDAAVKSFQVQLGASFSRSESVSDLVGEGSRSDMLSVSLPIGEQIVDQRTLQNHKAPHASSDLLYKNALYGKSRSIFSGLITVDEGAHYTDAYQTCRNLLNSNEAEATSLPGLEINADQVKCSHGATSGPISDEELFYLKARGISDGESRKLIIEGFLAGVIERFGNGELLDTLVARIDEKLERAA</sequence>
<dbReference type="Proteomes" id="UP000590740">
    <property type="component" value="Unassembled WGS sequence"/>
</dbReference>
<dbReference type="RefSeq" id="WP_184342968.1">
    <property type="nucleotide sequence ID" value="NZ_JACHIG010000011.1"/>
</dbReference>
<reference evidence="5 6" key="1">
    <citation type="submission" date="2020-08" db="EMBL/GenBank/DDBJ databases">
        <title>Genomic Encyclopedia of Type Strains, Phase IV (KMG-IV): sequencing the most valuable type-strain genomes for metagenomic binning, comparative biology and taxonomic classification.</title>
        <authorList>
            <person name="Goeker M."/>
        </authorList>
    </citation>
    <scope>NUCLEOTIDE SEQUENCE [LARGE SCALE GENOMIC DNA]</scope>
    <source>
        <strain evidence="5 6">DSM 12252</strain>
    </source>
</reference>
<dbReference type="InterPro" id="IPR037284">
    <property type="entry name" value="SUF_FeS_clus_asmbl_SufBD_sf"/>
</dbReference>
<evidence type="ECO:0000313" key="6">
    <source>
        <dbReference type="Proteomes" id="UP000590740"/>
    </source>
</evidence>
<feature type="domain" description="SUF system FeS cluster assembly SufBD core" evidence="3">
    <location>
        <begin position="194"/>
        <end position="423"/>
    </location>
</feature>
<dbReference type="InterPro" id="IPR011542">
    <property type="entry name" value="SUF_FeS_clus_asmbl_SufD"/>
</dbReference>
<dbReference type="PANTHER" id="PTHR43575">
    <property type="entry name" value="PROTEIN ABCI7, CHLOROPLASTIC"/>
    <property type="match status" value="1"/>
</dbReference>
<comment type="caution">
    <text evidence="5">The sequence shown here is derived from an EMBL/GenBank/DDBJ whole genome shotgun (WGS) entry which is preliminary data.</text>
</comment>
<feature type="domain" description="SUF system FeS cluster assembly SufBD N-terminal" evidence="4">
    <location>
        <begin position="46"/>
        <end position="188"/>
    </location>
</feature>
<accession>A0A7W7YF00</accession>
<dbReference type="AlphaFoldDB" id="A0A7W7YF00"/>
<organism evidence="5 6">
    <name type="scientific">Prosthecobacter vanneervenii</name>
    <dbReference type="NCBI Taxonomy" id="48466"/>
    <lineage>
        <taxon>Bacteria</taxon>
        <taxon>Pseudomonadati</taxon>
        <taxon>Verrucomicrobiota</taxon>
        <taxon>Verrucomicrobiia</taxon>
        <taxon>Verrucomicrobiales</taxon>
        <taxon>Verrucomicrobiaceae</taxon>
        <taxon>Prosthecobacter</taxon>
    </lineage>
</organism>
<dbReference type="Pfam" id="PF01458">
    <property type="entry name" value="SUFBD_core"/>
    <property type="match status" value="1"/>
</dbReference>
<protein>
    <submittedName>
        <fullName evidence="5">Fe-S cluster assembly protein SufD</fullName>
    </submittedName>
</protein>
<evidence type="ECO:0000259" key="3">
    <source>
        <dbReference type="Pfam" id="PF01458"/>
    </source>
</evidence>
<dbReference type="GO" id="GO:0016226">
    <property type="term" value="P:iron-sulfur cluster assembly"/>
    <property type="evidence" value="ECO:0007669"/>
    <property type="project" value="InterPro"/>
</dbReference>
<dbReference type="Pfam" id="PF19295">
    <property type="entry name" value="SufBD_N"/>
    <property type="match status" value="1"/>
</dbReference>
<keyword evidence="6" id="KW-1185">Reference proteome</keyword>
<dbReference type="InterPro" id="IPR055346">
    <property type="entry name" value="Fe-S_cluster_assembly_SufBD"/>
</dbReference>
<evidence type="ECO:0000256" key="2">
    <source>
        <dbReference type="SAM" id="MobiDB-lite"/>
    </source>
</evidence>
<dbReference type="SUPFAM" id="SSF101960">
    <property type="entry name" value="Stabilizer of iron transporter SufD"/>
    <property type="match status" value="1"/>
</dbReference>
<dbReference type="InterPro" id="IPR000825">
    <property type="entry name" value="SUF_FeS_clus_asmbl_SufBD_core"/>
</dbReference>
<dbReference type="NCBIfam" id="TIGR01981">
    <property type="entry name" value="sufD"/>
    <property type="match status" value="1"/>
</dbReference>
<proteinExistence type="inferred from homology"/>
<feature type="region of interest" description="Disordered" evidence="2">
    <location>
        <begin position="1"/>
        <end position="36"/>
    </location>
</feature>
<evidence type="ECO:0000313" key="5">
    <source>
        <dbReference type="EMBL" id="MBB5034812.1"/>
    </source>
</evidence>
<comment type="similarity">
    <text evidence="1">Belongs to the iron-sulfur cluster assembly SufBD family.</text>
</comment>
<evidence type="ECO:0000259" key="4">
    <source>
        <dbReference type="Pfam" id="PF19295"/>
    </source>
</evidence>
<name>A0A7W7YF00_9BACT</name>
<evidence type="ECO:0000256" key="1">
    <source>
        <dbReference type="ARBA" id="ARBA00043967"/>
    </source>
</evidence>
<gene>
    <name evidence="5" type="ORF">HNQ65_004420</name>
</gene>
<dbReference type="PANTHER" id="PTHR43575:SF1">
    <property type="entry name" value="PROTEIN ABCI7, CHLOROPLASTIC"/>
    <property type="match status" value="1"/>
</dbReference>
<dbReference type="InterPro" id="IPR045595">
    <property type="entry name" value="SufBD_N"/>
</dbReference>
<dbReference type="EMBL" id="JACHIG010000011">
    <property type="protein sequence ID" value="MBB5034812.1"/>
    <property type="molecule type" value="Genomic_DNA"/>
</dbReference>